<dbReference type="GO" id="GO:0045259">
    <property type="term" value="C:proton-transporting ATP synthase complex"/>
    <property type="evidence" value="ECO:0007669"/>
    <property type="project" value="UniProtKB-KW"/>
</dbReference>
<evidence type="ECO:0000256" key="4">
    <source>
        <dbReference type="ARBA" id="ARBA00022692"/>
    </source>
</evidence>
<keyword evidence="4 13" id="KW-0812">Transmembrane</keyword>
<evidence type="ECO:0000256" key="5">
    <source>
        <dbReference type="ARBA" id="ARBA00022781"/>
    </source>
</evidence>
<dbReference type="AlphaFoldDB" id="A0A3D8K227"/>
<keyword evidence="7 13" id="KW-0406">Ion transport</keyword>
<dbReference type="GO" id="GO:0005886">
    <property type="term" value="C:plasma membrane"/>
    <property type="evidence" value="ECO:0007669"/>
    <property type="project" value="UniProtKB-SubCell"/>
</dbReference>
<dbReference type="CDD" id="cd06503">
    <property type="entry name" value="ATP-synt_Fo_b"/>
    <property type="match status" value="1"/>
</dbReference>
<sequence>MRIDWSTLVLQTVNAAVLVWLLARFLFKPIANIIVARQDAARALLTDAEALKRAAIEDREAVLETRQALEASRERAIQAIDAQAGAEKTALLKAAQAEIAQMHSAAQAQIARDASAHWRQVQASATLLAADIAEKLLARLPRESKITGFADGLAGALAALPPAARDALATAGSPLTLCLPRKPTDSEQASILETLSRAAGHPLLIEVTIDPSLIAGLELRGPHIVVSNHLRHDLDEIRASLADTDAKTASV</sequence>
<dbReference type="EMBL" id="QRGA01000005">
    <property type="protein sequence ID" value="RDU99368.1"/>
    <property type="molecule type" value="Genomic_DNA"/>
</dbReference>
<accession>A0A3D8K227</accession>
<gene>
    <name evidence="13" type="primary">atpF</name>
    <name evidence="14" type="ORF">DWV00_09705</name>
</gene>
<dbReference type="InterPro" id="IPR050059">
    <property type="entry name" value="ATP_synthase_B_chain"/>
</dbReference>
<dbReference type="HAMAP" id="MF_01398">
    <property type="entry name" value="ATP_synth_b_bprime"/>
    <property type="match status" value="1"/>
</dbReference>
<evidence type="ECO:0000256" key="12">
    <source>
        <dbReference type="ARBA" id="ARBA00037847"/>
    </source>
</evidence>
<dbReference type="PANTHER" id="PTHR33445">
    <property type="entry name" value="ATP SYNTHASE SUBUNIT B', CHLOROPLASTIC"/>
    <property type="match status" value="1"/>
</dbReference>
<dbReference type="Proteomes" id="UP000256838">
    <property type="component" value="Unassembled WGS sequence"/>
</dbReference>
<keyword evidence="3 13" id="KW-0138">CF(0)</keyword>
<keyword evidence="5 13" id="KW-0375">Hydrogen ion transport</keyword>
<comment type="subunit">
    <text evidence="13">F-type ATPases have 2 components, F(1) - the catalytic core - and F(0) - the membrane proton channel. F(1) has five subunits: alpha(3), beta(3), gamma(1), delta(1), epsilon(1). F(0) has three main subunits: a(1), b(2) and c(10-14). The alpha and beta chains form an alternating ring which encloses part of the gamma chain. F(1) is attached to F(0) by a central stalk formed by the gamma and epsilon chains, while a peripheral stalk is formed by the delta and b chains.</text>
</comment>
<evidence type="ECO:0000313" key="15">
    <source>
        <dbReference type="Proteomes" id="UP000256838"/>
    </source>
</evidence>
<keyword evidence="2 13" id="KW-0813">Transport</keyword>
<dbReference type="GO" id="GO:0046961">
    <property type="term" value="F:proton-transporting ATPase activity, rotational mechanism"/>
    <property type="evidence" value="ECO:0007669"/>
    <property type="project" value="TreeGrafter"/>
</dbReference>
<evidence type="ECO:0000313" key="14">
    <source>
        <dbReference type="EMBL" id="RDU99368.1"/>
    </source>
</evidence>
<keyword evidence="15" id="KW-1185">Reference proteome</keyword>
<evidence type="ECO:0000256" key="11">
    <source>
        <dbReference type="ARBA" id="ARBA00025614"/>
    </source>
</evidence>
<evidence type="ECO:0000256" key="9">
    <source>
        <dbReference type="ARBA" id="ARBA00023310"/>
    </source>
</evidence>
<evidence type="ECO:0000256" key="13">
    <source>
        <dbReference type="HAMAP-Rule" id="MF_01398"/>
    </source>
</evidence>
<keyword evidence="8 13" id="KW-0472">Membrane</keyword>
<dbReference type="GO" id="GO:0012505">
    <property type="term" value="C:endomembrane system"/>
    <property type="evidence" value="ECO:0007669"/>
    <property type="project" value="UniProtKB-SubCell"/>
</dbReference>
<keyword evidence="6 13" id="KW-1133">Transmembrane helix</keyword>
<evidence type="ECO:0000256" key="10">
    <source>
        <dbReference type="ARBA" id="ARBA00025198"/>
    </source>
</evidence>
<comment type="function">
    <text evidence="11">Component of the F(0) channel, it forms part of the peripheral stalk, linking F(1) to F(0). The b'-subunit is a diverged and duplicated form of b found in plants and photosynthetic bacteria.</text>
</comment>
<dbReference type="InterPro" id="IPR002146">
    <property type="entry name" value="ATP_synth_b/b'su_bac/chlpt"/>
</dbReference>
<evidence type="ECO:0000256" key="8">
    <source>
        <dbReference type="ARBA" id="ARBA00023136"/>
    </source>
</evidence>
<evidence type="ECO:0000256" key="7">
    <source>
        <dbReference type="ARBA" id="ARBA00023065"/>
    </source>
</evidence>
<comment type="function">
    <text evidence="10 13">F(1)F(0) ATP synthase produces ATP from ADP in the presence of a proton or sodium gradient. F-type ATPases consist of two structural domains, F(1) containing the extramembraneous catalytic core and F(0) containing the membrane proton channel, linked together by a central stalk and a peripheral stalk. During catalysis, ATP synthesis in the catalytic domain of F(1) is coupled via a rotary mechanism of the central stalk subunits to proton translocation.</text>
</comment>
<reference evidence="14 15" key="1">
    <citation type="submission" date="2018-08" db="EMBL/GenBank/DDBJ databases">
        <title>Paraburkholderia sp. DHOM06 isolated from forest soil.</title>
        <authorList>
            <person name="Gao Z.-H."/>
            <person name="Qiu L.-H."/>
        </authorList>
    </citation>
    <scope>NUCLEOTIDE SEQUENCE [LARGE SCALE GENOMIC DNA]</scope>
    <source>
        <strain evidence="14 15">DHOM06</strain>
    </source>
</reference>
<proteinExistence type="inferred from homology"/>
<evidence type="ECO:0000256" key="6">
    <source>
        <dbReference type="ARBA" id="ARBA00022989"/>
    </source>
</evidence>
<dbReference type="PANTHER" id="PTHR33445:SF2">
    <property type="entry name" value="ATP SYNTHASE SUBUNIT B', CHLOROPLASTIC"/>
    <property type="match status" value="1"/>
</dbReference>
<comment type="subcellular location">
    <subcellularLocation>
        <location evidence="13">Cell membrane</location>
        <topology evidence="13">Single-pass membrane protein</topology>
    </subcellularLocation>
    <subcellularLocation>
        <location evidence="12">Endomembrane system</location>
        <topology evidence="12">Single-pass membrane protein</topology>
    </subcellularLocation>
</comment>
<organism evidence="14 15">
    <name type="scientific">Trinickia dinghuensis</name>
    <dbReference type="NCBI Taxonomy" id="2291023"/>
    <lineage>
        <taxon>Bacteria</taxon>
        <taxon>Pseudomonadati</taxon>
        <taxon>Pseudomonadota</taxon>
        <taxon>Betaproteobacteria</taxon>
        <taxon>Burkholderiales</taxon>
        <taxon>Burkholderiaceae</taxon>
        <taxon>Trinickia</taxon>
    </lineage>
</organism>
<comment type="similarity">
    <text evidence="1 13">Belongs to the ATPase B chain family.</text>
</comment>
<evidence type="ECO:0000256" key="3">
    <source>
        <dbReference type="ARBA" id="ARBA00022547"/>
    </source>
</evidence>
<evidence type="ECO:0000256" key="2">
    <source>
        <dbReference type="ARBA" id="ARBA00022448"/>
    </source>
</evidence>
<protein>
    <recommendedName>
        <fullName evidence="13">ATP synthase subunit b</fullName>
    </recommendedName>
    <alternativeName>
        <fullName evidence="13">ATP synthase F(0) sector subunit b</fullName>
    </alternativeName>
    <alternativeName>
        <fullName evidence="13">ATPase subunit I</fullName>
    </alternativeName>
    <alternativeName>
        <fullName evidence="13">F-type ATPase subunit b</fullName>
        <shortName evidence="13">F-ATPase subunit b</shortName>
    </alternativeName>
</protein>
<feature type="transmembrane region" description="Helical" evidence="13">
    <location>
        <begin position="6"/>
        <end position="27"/>
    </location>
</feature>
<keyword evidence="9 13" id="KW-0066">ATP synthesis</keyword>
<name>A0A3D8K227_9BURK</name>
<comment type="caution">
    <text evidence="14">The sequence shown here is derived from an EMBL/GenBank/DDBJ whole genome shotgun (WGS) entry which is preliminary data.</text>
</comment>
<evidence type="ECO:0000256" key="1">
    <source>
        <dbReference type="ARBA" id="ARBA00005513"/>
    </source>
</evidence>
<dbReference type="GO" id="GO:0046933">
    <property type="term" value="F:proton-transporting ATP synthase activity, rotational mechanism"/>
    <property type="evidence" value="ECO:0007669"/>
    <property type="project" value="UniProtKB-UniRule"/>
</dbReference>
<keyword evidence="13" id="KW-1003">Cell membrane</keyword>